<organism evidence="2 3">
    <name type="scientific">Xylaria bambusicola</name>
    <dbReference type="NCBI Taxonomy" id="326684"/>
    <lineage>
        <taxon>Eukaryota</taxon>
        <taxon>Fungi</taxon>
        <taxon>Dikarya</taxon>
        <taxon>Ascomycota</taxon>
        <taxon>Pezizomycotina</taxon>
        <taxon>Sordariomycetes</taxon>
        <taxon>Xylariomycetidae</taxon>
        <taxon>Xylariales</taxon>
        <taxon>Xylariaceae</taxon>
        <taxon>Xylaria</taxon>
    </lineage>
</organism>
<proteinExistence type="predicted"/>
<dbReference type="AlphaFoldDB" id="A0AAN7U3X4"/>
<keyword evidence="3" id="KW-1185">Reference proteome</keyword>
<comment type="caution">
    <text evidence="2">The sequence shown here is derived from an EMBL/GenBank/DDBJ whole genome shotgun (WGS) entry which is preliminary data.</text>
</comment>
<name>A0AAN7U3X4_9PEZI</name>
<accession>A0AAN7U3X4</accession>
<evidence type="ECO:0000313" key="2">
    <source>
        <dbReference type="EMBL" id="KAK5624775.1"/>
    </source>
</evidence>
<evidence type="ECO:0000256" key="1">
    <source>
        <dbReference type="SAM" id="MobiDB-lite"/>
    </source>
</evidence>
<evidence type="ECO:0000313" key="3">
    <source>
        <dbReference type="Proteomes" id="UP001305414"/>
    </source>
</evidence>
<protein>
    <submittedName>
        <fullName evidence="2">Uncharacterized protein</fullName>
    </submittedName>
</protein>
<sequence>MLSGLGFLPGALFPRIDASESETVDPALNDGFLCVICDLSTLRNPFVTSLPLLISPNTAPSPESAFDDVSSLICRTGGGPGGGGGGGAPPAAGGAGGAGDAAAPDADIVLAISAADWP</sequence>
<reference evidence="2 3" key="1">
    <citation type="submission" date="2023-10" db="EMBL/GenBank/DDBJ databases">
        <title>Draft genome sequence of Xylaria bambusicola isolate GMP-LS, the root and basal stem rot pathogen of sugarcane in Indonesia.</title>
        <authorList>
            <person name="Selvaraj P."/>
            <person name="Muralishankar V."/>
            <person name="Muruganantham S."/>
            <person name="Sp S."/>
            <person name="Haryani S."/>
            <person name="Lau K.J.X."/>
            <person name="Naqvi N.I."/>
        </authorList>
    </citation>
    <scope>NUCLEOTIDE SEQUENCE [LARGE SCALE GENOMIC DNA]</scope>
    <source>
        <strain evidence="2">GMP-LS</strain>
    </source>
</reference>
<feature type="compositionally biased region" description="Gly residues" evidence="1">
    <location>
        <begin position="77"/>
        <end position="99"/>
    </location>
</feature>
<feature type="region of interest" description="Disordered" evidence="1">
    <location>
        <begin position="77"/>
        <end position="101"/>
    </location>
</feature>
<gene>
    <name evidence="2" type="ORF">RRF57_000491</name>
</gene>
<dbReference type="EMBL" id="JAWHQM010000001">
    <property type="protein sequence ID" value="KAK5624775.1"/>
    <property type="molecule type" value="Genomic_DNA"/>
</dbReference>
<dbReference type="Proteomes" id="UP001305414">
    <property type="component" value="Unassembled WGS sequence"/>
</dbReference>